<organism evidence="3 4">
    <name type="scientific">Amblyomma americanum</name>
    <name type="common">Lone star tick</name>
    <dbReference type="NCBI Taxonomy" id="6943"/>
    <lineage>
        <taxon>Eukaryota</taxon>
        <taxon>Metazoa</taxon>
        <taxon>Ecdysozoa</taxon>
        <taxon>Arthropoda</taxon>
        <taxon>Chelicerata</taxon>
        <taxon>Arachnida</taxon>
        <taxon>Acari</taxon>
        <taxon>Parasitiformes</taxon>
        <taxon>Ixodida</taxon>
        <taxon>Ixodoidea</taxon>
        <taxon>Ixodidae</taxon>
        <taxon>Amblyomminae</taxon>
        <taxon>Amblyomma</taxon>
    </lineage>
</organism>
<evidence type="ECO:0000313" key="3">
    <source>
        <dbReference type="EMBL" id="KAK8784617.1"/>
    </source>
</evidence>
<accession>A0AAQ4FBI4</accession>
<evidence type="ECO:0000256" key="2">
    <source>
        <dbReference type="SAM" id="SignalP"/>
    </source>
</evidence>
<reference evidence="3 4" key="1">
    <citation type="journal article" date="2023" name="Arcadia Sci">
        <title>De novo assembly of a long-read Amblyomma americanum tick genome.</title>
        <authorList>
            <person name="Chou S."/>
            <person name="Poskanzer K.E."/>
            <person name="Rollins M."/>
            <person name="Thuy-Boun P.S."/>
        </authorList>
    </citation>
    <scope>NUCLEOTIDE SEQUENCE [LARGE SCALE GENOMIC DNA]</scope>
    <source>
        <strain evidence="3">F_SG_1</strain>
        <tissue evidence="3">Salivary glands</tissue>
    </source>
</reference>
<comment type="caution">
    <text evidence="3">The sequence shown here is derived from an EMBL/GenBank/DDBJ whole genome shotgun (WGS) entry which is preliminary data.</text>
</comment>
<sequence length="309" mass="34048">MLSFLVASMAITAFVLWGGVGPEKLFCTYGRRTTSDAVMTSDGLCDVAFYDSIYANNANFLYGGSPFESDLVTFMRAATRYTRTTLGVAFAFQHMDRLGNDLKKTNPGPLELFWQSGIYHTGILDTPANSSRNQMTTAMYRLRLCKVKYQERDVTFGIAAYDVDYDDYANECGSINKFGENSRLKALRKIVDFYKNLSSQMFNEASRLGQICGASPRIKVIARNPPAETPRLGQSASPITCVVWQHSAATKALRGGRISTGMLRSDSTPEDVGEHRSAPRPSQQEHLPPGYNCGMMAPPAPIQAQAQAE</sequence>
<protein>
    <recommendedName>
        <fullName evidence="5">Secreted protein</fullName>
    </recommendedName>
</protein>
<evidence type="ECO:0000256" key="1">
    <source>
        <dbReference type="SAM" id="MobiDB-lite"/>
    </source>
</evidence>
<dbReference type="Proteomes" id="UP001321473">
    <property type="component" value="Unassembled WGS sequence"/>
</dbReference>
<keyword evidence="2" id="KW-0732">Signal</keyword>
<dbReference type="EMBL" id="JARKHS020004422">
    <property type="protein sequence ID" value="KAK8784617.1"/>
    <property type="molecule type" value="Genomic_DNA"/>
</dbReference>
<gene>
    <name evidence="3" type="ORF">V5799_009017</name>
</gene>
<feature type="signal peptide" evidence="2">
    <location>
        <begin position="1"/>
        <end position="22"/>
    </location>
</feature>
<keyword evidence="4" id="KW-1185">Reference proteome</keyword>
<evidence type="ECO:0008006" key="5">
    <source>
        <dbReference type="Google" id="ProtNLM"/>
    </source>
</evidence>
<dbReference type="AlphaFoldDB" id="A0AAQ4FBI4"/>
<feature type="region of interest" description="Disordered" evidence="1">
    <location>
        <begin position="258"/>
        <end position="309"/>
    </location>
</feature>
<evidence type="ECO:0000313" key="4">
    <source>
        <dbReference type="Proteomes" id="UP001321473"/>
    </source>
</evidence>
<proteinExistence type="predicted"/>
<feature type="chain" id="PRO_5042863156" description="Secreted protein" evidence="2">
    <location>
        <begin position="23"/>
        <end position="309"/>
    </location>
</feature>
<name>A0AAQ4FBI4_AMBAM</name>